<feature type="non-terminal residue" evidence="1">
    <location>
        <position position="168"/>
    </location>
</feature>
<sequence length="168" mass="19480">MSILAFVIYPTGEPYTREILRRMYEEYEVTDIIRCRTSNSAVFRRKMTHMYQNIAPSKMAKANAKISAQGESSSFLIAIVKGRKGDNGNFKKGVREYSGLNCIHSADNPDSVIKHIEWLLCKDMVDKINFDGQKEIDLETVFDFMYWEFKEYGDMFYIGSYYIGIVSQ</sequence>
<gene>
    <name evidence="1" type="ORF">S01H4_23407</name>
</gene>
<dbReference type="AlphaFoldDB" id="X1B8U2"/>
<dbReference type="EMBL" id="BART01010854">
    <property type="protein sequence ID" value="GAG77722.1"/>
    <property type="molecule type" value="Genomic_DNA"/>
</dbReference>
<evidence type="ECO:0000313" key="1">
    <source>
        <dbReference type="EMBL" id="GAG77722.1"/>
    </source>
</evidence>
<organism evidence="1">
    <name type="scientific">marine sediment metagenome</name>
    <dbReference type="NCBI Taxonomy" id="412755"/>
    <lineage>
        <taxon>unclassified sequences</taxon>
        <taxon>metagenomes</taxon>
        <taxon>ecological metagenomes</taxon>
    </lineage>
</organism>
<protein>
    <recommendedName>
        <fullName evidence="2">Nucleoside diphosphate kinase-like domain-containing protein</fullName>
    </recommendedName>
</protein>
<proteinExistence type="predicted"/>
<comment type="caution">
    <text evidence="1">The sequence shown here is derived from an EMBL/GenBank/DDBJ whole genome shotgun (WGS) entry which is preliminary data.</text>
</comment>
<reference evidence="1" key="1">
    <citation type="journal article" date="2014" name="Front. Microbiol.">
        <title>High frequency of phylogenetically diverse reductive dehalogenase-homologous genes in deep subseafloor sedimentary metagenomes.</title>
        <authorList>
            <person name="Kawai M."/>
            <person name="Futagami T."/>
            <person name="Toyoda A."/>
            <person name="Takaki Y."/>
            <person name="Nishi S."/>
            <person name="Hori S."/>
            <person name="Arai W."/>
            <person name="Tsubouchi T."/>
            <person name="Morono Y."/>
            <person name="Uchiyama I."/>
            <person name="Ito T."/>
            <person name="Fujiyama A."/>
            <person name="Inagaki F."/>
            <person name="Takami H."/>
        </authorList>
    </citation>
    <scope>NUCLEOTIDE SEQUENCE</scope>
    <source>
        <strain evidence="1">Expedition CK06-06</strain>
    </source>
</reference>
<name>X1B8U2_9ZZZZ</name>
<evidence type="ECO:0008006" key="2">
    <source>
        <dbReference type="Google" id="ProtNLM"/>
    </source>
</evidence>
<accession>X1B8U2</accession>